<keyword evidence="4" id="KW-0274">FAD</keyword>
<reference evidence="6" key="1">
    <citation type="submission" date="2020-11" db="EMBL/GenBank/DDBJ databases">
        <authorList>
            <person name="Tran Van P."/>
        </authorList>
    </citation>
    <scope>NUCLEOTIDE SEQUENCE</scope>
</reference>
<accession>A0A7R9QIM5</accession>
<dbReference type="EMBL" id="CAJPIZ010038412">
    <property type="protein sequence ID" value="CAG2121275.1"/>
    <property type="molecule type" value="Genomic_DNA"/>
</dbReference>
<keyword evidence="7" id="KW-1185">Reference proteome</keyword>
<dbReference type="SUPFAM" id="SSF51905">
    <property type="entry name" value="FAD/NAD(P)-binding domain"/>
    <property type="match status" value="1"/>
</dbReference>
<sequence length="350" mass="38475">WVGATAEQGFPVIDQNGATEYGTGVLQFNIHNGVRQSVATSYLEQSNICPKLDIIAGAFVTKVLISGHQSTHPTAYGVEFVKNNKKYVVKANKEVIVSGGTYSSPQILMLSGVGPRDELQRLGIGPVWADLPVGQYIQNHVGIVIPMIIKNTTYVLPAPDPNVEQLYDVTTNKAGPLLVLPITFLNMNSSVNTNWEYPDLTISSQVINRGGLSYTNIAPMGVRVDEWAKYFQDILNVDSLDVLPILTRPKSVGQIRLRSVNPMDLPIIENNYFAHPDDIQAILDGISYAYYLAEETSASKLIDINPQPIPGCQYCPTGPKWRCVSYHRCVIQQRALSFHHTTGSCRMGGA</sequence>
<keyword evidence="3" id="KW-0285">Flavoprotein</keyword>
<evidence type="ECO:0000313" key="6">
    <source>
        <dbReference type="EMBL" id="CAD7646975.1"/>
    </source>
</evidence>
<evidence type="ECO:0000256" key="4">
    <source>
        <dbReference type="ARBA" id="ARBA00022827"/>
    </source>
</evidence>
<comment type="similarity">
    <text evidence="2">Belongs to the GMC oxidoreductase family.</text>
</comment>
<dbReference type="InterPro" id="IPR036188">
    <property type="entry name" value="FAD/NAD-bd_sf"/>
</dbReference>
<evidence type="ECO:0000256" key="2">
    <source>
        <dbReference type="ARBA" id="ARBA00010790"/>
    </source>
</evidence>
<proteinExistence type="inferred from homology"/>
<dbReference type="Pfam" id="PF05199">
    <property type="entry name" value="GMC_oxred_C"/>
    <property type="match status" value="1"/>
</dbReference>
<dbReference type="PROSITE" id="PS00624">
    <property type="entry name" value="GMC_OXRED_2"/>
    <property type="match status" value="1"/>
</dbReference>
<feature type="non-terminal residue" evidence="6">
    <location>
        <position position="350"/>
    </location>
</feature>
<feature type="non-terminal residue" evidence="6">
    <location>
        <position position="1"/>
    </location>
</feature>
<dbReference type="EMBL" id="OC892987">
    <property type="protein sequence ID" value="CAD7646975.1"/>
    <property type="molecule type" value="Genomic_DNA"/>
</dbReference>
<dbReference type="InterPro" id="IPR000172">
    <property type="entry name" value="GMC_OxRdtase_N"/>
</dbReference>
<evidence type="ECO:0000259" key="5">
    <source>
        <dbReference type="PROSITE" id="PS00624"/>
    </source>
</evidence>
<dbReference type="AlphaFoldDB" id="A0A7R9QIM5"/>
<protein>
    <recommendedName>
        <fullName evidence="5">Glucose-methanol-choline oxidoreductase N-terminal domain-containing protein</fullName>
    </recommendedName>
</protein>
<dbReference type="InterPro" id="IPR007867">
    <property type="entry name" value="GMC_OxRtase_C"/>
</dbReference>
<dbReference type="Proteomes" id="UP000759131">
    <property type="component" value="Unassembled WGS sequence"/>
</dbReference>
<feature type="domain" description="Glucose-methanol-choline oxidoreductase N-terminal" evidence="5">
    <location>
        <begin position="100"/>
        <end position="114"/>
    </location>
</feature>
<dbReference type="Gene3D" id="3.30.560.10">
    <property type="entry name" value="Glucose Oxidase, domain 3"/>
    <property type="match status" value="1"/>
</dbReference>
<dbReference type="GO" id="GO:0050660">
    <property type="term" value="F:flavin adenine dinucleotide binding"/>
    <property type="evidence" value="ECO:0007669"/>
    <property type="project" value="InterPro"/>
</dbReference>
<comment type="cofactor">
    <cofactor evidence="1">
        <name>FAD</name>
        <dbReference type="ChEBI" id="CHEBI:57692"/>
    </cofactor>
</comment>
<gene>
    <name evidence="6" type="ORF">OSB1V03_LOCUS21221</name>
</gene>
<dbReference type="OrthoDB" id="269227at2759"/>
<dbReference type="Pfam" id="PF00732">
    <property type="entry name" value="GMC_oxred_N"/>
    <property type="match status" value="1"/>
</dbReference>
<evidence type="ECO:0000313" key="7">
    <source>
        <dbReference type="Proteomes" id="UP000759131"/>
    </source>
</evidence>
<organism evidence="6">
    <name type="scientific">Medioppia subpectinata</name>
    <dbReference type="NCBI Taxonomy" id="1979941"/>
    <lineage>
        <taxon>Eukaryota</taxon>
        <taxon>Metazoa</taxon>
        <taxon>Ecdysozoa</taxon>
        <taxon>Arthropoda</taxon>
        <taxon>Chelicerata</taxon>
        <taxon>Arachnida</taxon>
        <taxon>Acari</taxon>
        <taxon>Acariformes</taxon>
        <taxon>Sarcoptiformes</taxon>
        <taxon>Oribatida</taxon>
        <taxon>Brachypylina</taxon>
        <taxon>Oppioidea</taxon>
        <taxon>Oppiidae</taxon>
        <taxon>Medioppia</taxon>
    </lineage>
</organism>
<dbReference type="SUPFAM" id="SSF54373">
    <property type="entry name" value="FAD-linked reductases, C-terminal domain"/>
    <property type="match status" value="1"/>
</dbReference>
<evidence type="ECO:0000256" key="1">
    <source>
        <dbReference type="ARBA" id="ARBA00001974"/>
    </source>
</evidence>
<dbReference type="PANTHER" id="PTHR11552">
    <property type="entry name" value="GLUCOSE-METHANOL-CHOLINE GMC OXIDOREDUCTASE"/>
    <property type="match status" value="1"/>
</dbReference>
<evidence type="ECO:0000256" key="3">
    <source>
        <dbReference type="ARBA" id="ARBA00022630"/>
    </source>
</evidence>
<dbReference type="PANTHER" id="PTHR11552:SF147">
    <property type="entry name" value="CHOLINE DEHYDROGENASE, MITOCHONDRIAL"/>
    <property type="match status" value="1"/>
</dbReference>
<dbReference type="Gene3D" id="3.50.50.60">
    <property type="entry name" value="FAD/NAD(P)-binding domain"/>
    <property type="match status" value="1"/>
</dbReference>
<dbReference type="InterPro" id="IPR012132">
    <property type="entry name" value="GMC_OxRdtase"/>
</dbReference>
<dbReference type="GO" id="GO:0016614">
    <property type="term" value="F:oxidoreductase activity, acting on CH-OH group of donors"/>
    <property type="evidence" value="ECO:0007669"/>
    <property type="project" value="InterPro"/>
</dbReference>
<name>A0A7R9QIM5_9ACAR</name>